<dbReference type="SUPFAM" id="SSF81383">
    <property type="entry name" value="F-box domain"/>
    <property type="match status" value="1"/>
</dbReference>
<evidence type="ECO:0000313" key="3">
    <source>
        <dbReference type="Proteomes" id="UP000069940"/>
    </source>
</evidence>
<reference evidence="3" key="1">
    <citation type="journal article" date="2015" name="Proc. Natl. Acad. Sci. U.S.A.">
        <title>Genome sequence of the Asian Tiger mosquito, Aedes albopictus, reveals insights into its biology, genetics, and evolution.</title>
        <authorList>
            <person name="Chen X.G."/>
            <person name="Jiang X."/>
            <person name="Gu J."/>
            <person name="Xu M."/>
            <person name="Wu Y."/>
            <person name="Deng Y."/>
            <person name="Zhang C."/>
            <person name="Bonizzoni M."/>
            <person name="Dermauw W."/>
            <person name="Vontas J."/>
            <person name="Armbruster P."/>
            <person name="Huang X."/>
            <person name="Yang Y."/>
            <person name="Zhang H."/>
            <person name="He W."/>
            <person name="Peng H."/>
            <person name="Liu Y."/>
            <person name="Wu K."/>
            <person name="Chen J."/>
            <person name="Lirakis M."/>
            <person name="Topalis P."/>
            <person name="Van Leeuwen T."/>
            <person name="Hall A.B."/>
            <person name="Jiang X."/>
            <person name="Thorpe C."/>
            <person name="Mueller R.L."/>
            <person name="Sun C."/>
            <person name="Waterhouse R.M."/>
            <person name="Yan G."/>
            <person name="Tu Z.J."/>
            <person name="Fang X."/>
            <person name="James A.A."/>
        </authorList>
    </citation>
    <scope>NUCLEOTIDE SEQUENCE [LARGE SCALE GENOMIC DNA]</scope>
    <source>
        <strain evidence="3">Foshan</strain>
    </source>
</reference>
<dbReference type="PROSITE" id="PS50181">
    <property type="entry name" value="FBOX"/>
    <property type="match status" value="1"/>
</dbReference>
<protein>
    <recommendedName>
        <fullName evidence="1">F-box domain-containing protein</fullName>
    </recommendedName>
</protein>
<evidence type="ECO:0000313" key="2">
    <source>
        <dbReference type="EnsemblMetazoa" id="AALFPA23_018791.P27626"/>
    </source>
</evidence>
<keyword evidence="3" id="KW-1185">Reference proteome</keyword>
<dbReference type="SUPFAM" id="SSF52047">
    <property type="entry name" value="RNI-like"/>
    <property type="match status" value="1"/>
</dbReference>
<dbReference type="InterPro" id="IPR001810">
    <property type="entry name" value="F-box_dom"/>
</dbReference>
<dbReference type="Proteomes" id="UP000069940">
    <property type="component" value="Unassembled WGS sequence"/>
</dbReference>
<dbReference type="Pfam" id="PF12937">
    <property type="entry name" value="F-box-like"/>
    <property type="match status" value="1"/>
</dbReference>
<name>A0ABM1ZIG0_AEDAL</name>
<evidence type="ECO:0000259" key="1">
    <source>
        <dbReference type="PROSITE" id="PS50181"/>
    </source>
</evidence>
<sequence length="428" mass="50512">MHITRTRAKKMPKRTHAQRKVYPKCSITQLPDKLLMCIFRQLPRYAILPATEVCTRWFALISSSDLLHGFTLRVDLALLQDEHNSVLEYEYFLNRSVRPYRKMQVVIRDHRSFVVAVMALRRFGPHLTDLSLTLDHRCVYPSYMQLHFTRMKDIEMGLEEHQQMLWEQEIESYDRCLVLIALSKEKLKALKRQSNLWQDEAKYRRIEEVFLAFVYRQCLQLERFHIKRIQNLRETRTKTLHYVGVGMERLQEMELTGTGLIVLPDSFRLRKLTVQGVTTGHPFYGGFAGAFPLLAHLEISDDMQFDNVCLWKICKRCPSLEDLIFVSDRITKEGFCYMHRLQRLRKLSITLTGKHPDCQFEGCRALPVENLFVCCSELRAETIQATLTQNENMKEFVIRTKSCIEYSVLYRLQQLRPTCRLTYTQVVV</sequence>
<dbReference type="RefSeq" id="XP_029723649.2">
    <property type="nucleotide sequence ID" value="XM_029867789.2"/>
</dbReference>
<dbReference type="EnsemblMetazoa" id="AALFPA23_018791.R27626">
    <property type="protein sequence ID" value="AALFPA23_018791.P27626"/>
    <property type="gene ID" value="AALFPA23_018791"/>
</dbReference>
<organism evidence="2 3">
    <name type="scientific">Aedes albopictus</name>
    <name type="common">Asian tiger mosquito</name>
    <name type="synonym">Stegomyia albopicta</name>
    <dbReference type="NCBI Taxonomy" id="7160"/>
    <lineage>
        <taxon>Eukaryota</taxon>
        <taxon>Metazoa</taxon>
        <taxon>Ecdysozoa</taxon>
        <taxon>Arthropoda</taxon>
        <taxon>Hexapoda</taxon>
        <taxon>Insecta</taxon>
        <taxon>Pterygota</taxon>
        <taxon>Neoptera</taxon>
        <taxon>Endopterygota</taxon>
        <taxon>Diptera</taxon>
        <taxon>Nematocera</taxon>
        <taxon>Culicoidea</taxon>
        <taxon>Culicidae</taxon>
        <taxon>Culicinae</taxon>
        <taxon>Aedini</taxon>
        <taxon>Aedes</taxon>
        <taxon>Stegomyia</taxon>
    </lineage>
</organism>
<dbReference type="Gene3D" id="3.80.10.10">
    <property type="entry name" value="Ribonuclease Inhibitor"/>
    <property type="match status" value="1"/>
</dbReference>
<feature type="domain" description="F-box" evidence="1">
    <location>
        <begin position="24"/>
        <end position="70"/>
    </location>
</feature>
<reference evidence="2" key="2">
    <citation type="submission" date="2025-05" db="UniProtKB">
        <authorList>
            <consortium name="EnsemblMetazoa"/>
        </authorList>
    </citation>
    <scope>IDENTIFICATION</scope>
    <source>
        <strain evidence="2">Foshan</strain>
    </source>
</reference>
<accession>A0ABM1ZIG0</accession>
<dbReference type="InterPro" id="IPR032675">
    <property type="entry name" value="LRR_dom_sf"/>
</dbReference>
<dbReference type="SMART" id="SM00256">
    <property type="entry name" value="FBOX"/>
    <property type="match status" value="1"/>
</dbReference>
<dbReference type="InterPro" id="IPR036047">
    <property type="entry name" value="F-box-like_dom_sf"/>
</dbReference>
<dbReference type="Gene3D" id="1.20.1280.50">
    <property type="match status" value="1"/>
</dbReference>
<dbReference type="GeneID" id="109432049"/>
<proteinExistence type="predicted"/>